<evidence type="ECO:0000256" key="1">
    <source>
        <dbReference type="SAM" id="MobiDB-lite"/>
    </source>
</evidence>
<dbReference type="EMBL" id="CM031836">
    <property type="protein sequence ID" value="KAG6683760.1"/>
    <property type="molecule type" value="Genomic_DNA"/>
</dbReference>
<protein>
    <submittedName>
        <fullName evidence="2">Uncharacterized protein</fullName>
    </submittedName>
</protein>
<feature type="region of interest" description="Disordered" evidence="1">
    <location>
        <begin position="62"/>
        <end position="89"/>
    </location>
</feature>
<feature type="region of interest" description="Disordered" evidence="1">
    <location>
        <begin position="105"/>
        <end position="129"/>
    </location>
</feature>
<proteinExistence type="predicted"/>
<evidence type="ECO:0000313" key="2">
    <source>
        <dbReference type="EMBL" id="KAG6683760.1"/>
    </source>
</evidence>
<accession>A0A922DG71</accession>
<gene>
    <name evidence="2" type="ORF">I3842_12G030300</name>
</gene>
<organism evidence="2 3">
    <name type="scientific">Carya illinoinensis</name>
    <name type="common">Pecan</name>
    <dbReference type="NCBI Taxonomy" id="32201"/>
    <lineage>
        <taxon>Eukaryota</taxon>
        <taxon>Viridiplantae</taxon>
        <taxon>Streptophyta</taxon>
        <taxon>Embryophyta</taxon>
        <taxon>Tracheophyta</taxon>
        <taxon>Spermatophyta</taxon>
        <taxon>Magnoliopsida</taxon>
        <taxon>eudicotyledons</taxon>
        <taxon>Gunneridae</taxon>
        <taxon>Pentapetalae</taxon>
        <taxon>rosids</taxon>
        <taxon>fabids</taxon>
        <taxon>Fagales</taxon>
        <taxon>Juglandaceae</taxon>
        <taxon>Carya</taxon>
    </lineage>
</organism>
<dbReference type="PANTHER" id="PTHR38224:SF1">
    <property type="entry name" value="PHLOEM SPECIFIC PROTEIN"/>
    <property type="match status" value="1"/>
</dbReference>
<evidence type="ECO:0000313" key="3">
    <source>
        <dbReference type="Proteomes" id="UP000811246"/>
    </source>
</evidence>
<comment type="caution">
    <text evidence="2">The sequence shown here is derived from an EMBL/GenBank/DDBJ whole genome shotgun (WGS) entry which is preliminary data.</text>
</comment>
<reference evidence="2" key="1">
    <citation type="submission" date="2021-01" db="EMBL/GenBank/DDBJ databases">
        <authorList>
            <person name="Lovell J.T."/>
            <person name="Bentley N."/>
            <person name="Bhattarai G."/>
            <person name="Jenkins J.W."/>
            <person name="Sreedasyam A."/>
            <person name="Alarcon Y."/>
            <person name="Bock C."/>
            <person name="Boston L."/>
            <person name="Carlson J."/>
            <person name="Cervantes K."/>
            <person name="Clermont K."/>
            <person name="Krom N."/>
            <person name="Kubenka K."/>
            <person name="Mamidi S."/>
            <person name="Mattison C."/>
            <person name="Monteros M."/>
            <person name="Pisani C."/>
            <person name="Plott C."/>
            <person name="Rajasekar S."/>
            <person name="Rhein H.S."/>
            <person name="Rohla C."/>
            <person name="Song M."/>
            <person name="Hilaire R.S."/>
            <person name="Shu S."/>
            <person name="Wells L."/>
            <person name="Wang X."/>
            <person name="Webber J."/>
            <person name="Heerema R.J."/>
            <person name="Klein P."/>
            <person name="Conner P."/>
            <person name="Grauke L."/>
            <person name="Grimwood J."/>
            <person name="Schmutz J."/>
            <person name="Randall J.J."/>
        </authorList>
    </citation>
    <scope>NUCLEOTIDE SEQUENCE</scope>
    <source>
        <tissue evidence="2">Leaf</tissue>
    </source>
</reference>
<dbReference type="Proteomes" id="UP000811246">
    <property type="component" value="Chromosome 12"/>
</dbReference>
<dbReference type="AlphaFoldDB" id="A0A922DG71"/>
<sequence length="153" mass="17922">MSSSYIDYPLKQRHGLGWQTNSPDYNHTRVQTAERSTVLPEVSQYPNVHKLFHNKVFIATTNNEEQVHEDNTGSRPKNHGHKNQTTPPVVRFADKVEVIEKVEVTDRDEKEDGYENGNSEVHEETTLEQEADQFLEKKHKGFITKWKSYKDYY</sequence>
<name>A0A922DG71_CARIL</name>
<dbReference type="PANTHER" id="PTHR38224">
    <property type="entry name" value="PHLOEM SPECIFIC PROTEIN"/>
    <property type="match status" value="1"/>
</dbReference>